<keyword evidence="3" id="KW-1185">Reference proteome</keyword>
<keyword evidence="1" id="KW-0472">Membrane</keyword>
<reference evidence="2 3" key="1">
    <citation type="submission" date="2022-10" db="EMBL/GenBank/DDBJ databases">
        <title>The complete genomes of actinobacterial strains from the NBC collection.</title>
        <authorList>
            <person name="Joergensen T.S."/>
            <person name="Alvarez Arevalo M."/>
            <person name="Sterndorff E.B."/>
            <person name="Faurdal D."/>
            <person name="Vuksanovic O."/>
            <person name="Mourched A.-S."/>
            <person name="Charusanti P."/>
            <person name="Shaw S."/>
            <person name="Blin K."/>
            <person name="Weber T."/>
        </authorList>
    </citation>
    <scope>NUCLEOTIDE SEQUENCE [LARGE SCALE GENOMIC DNA]</scope>
    <source>
        <strain evidence="2 3">NBC 01752</strain>
    </source>
</reference>
<keyword evidence="1" id="KW-1133">Transmembrane helix</keyword>
<evidence type="ECO:0000256" key="1">
    <source>
        <dbReference type="SAM" id="Phobius"/>
    </source>
</evidence>
<dbReference type="RefSeq" id="WP_326758882.1">
    <property type="nucleotide sequence ID" value="NZ_CP109135.1"/>
</dbReference>
<feature type="transmembrane region" description="Helical" evidence="1">
    <location>
        <begin position="136"/>
        <end position="155"/>
    </location>
</feature>
<sequence>MRWQASPGPAATPADRAAARHRRQLVRQELPRVREAAAAWRTGLAALLVGMVGFGLIKGRSDIRELATPYDVVVGCLLLLTLATGTLGAVLLLRAAHGRPAATVVQQTPPGVLVWGEEALDHQETLRAAKALTRGVVLTVLCAAALTATVAVTWYGPDKSKARLEVVTPDGGFCGSPRGVTDGRLLLRTPAGEVTVRLDEALTVRAVESCPGPGTTG</sequence>
<keyword evidence="1" id="KW-0812">Transmembrane</keyword>
<feature type="transmembrane region" description="Helical" evidence="1">
    <location>
        <begin position="38"/>
        <end position="57"/>
    </location>
</feature>
<accession>A0ABZ1H6N3</accession>
<evidence type="ECO:0000313" key="3">
    <source>
        <dbReference type="Proteomes" id="UP001340816"/>
    </source>
</evidence>
<evidence type="ECO:0000313" key="2">
    <source>
        <dbReference type="EMBL" id="WSD14204.1"/>
    </source>
</evidence>
<dbReference type="EMBL" id="CP109135">
    <property type="protein sequence ID" value="WSD14204.1"/>
    <property type="molecule type" value="Genomic_DNA"/>
</dbReference>
<organism evidence="2 3">
    <name type="scientific">Streptomyces phaeochromogenes</name>
    <dbReference type="NCBI Taxonomy" id="1923"/>
    <lineage>
        <taxon>Bacteria</taxon>
        <taxon>Bacillati</taxon>
        <taxon>Actinomycetota</taxon>
        <taxon>Actinomycetes</taxon>
        <taxon>Kitasatosporales</taxon>
        <taxon>Streptomycetaceae</taxon>
        <taxon>Streptomyces</taxon>
        <taxon>Streptomyces phaeochromogenes group</taxon>
    </lineage>
</organism>
<name>A0ABZ1H6N3_STRPH</name>
<gene>
    <name evidence="2" type="ORF">OHB35_13640</name>
</gene>
<protein>
    <submittedName>
        <fullName evidence="2">Uncharacterized protein</fullName>
    </submittedName>
</protein>
<dbReference type="Proteomes" id="UP001340816">
    <property type="component" value="Chromosome"/>
</dbReference>
<proteinExistence type="predicted"/>
<feature type="transmembrane region" description="Helical" evidence="1">
    <location>
        <begin position="69"/>
        <end position="93"/>
    </location>
</feature>